<evidence type="ECO:0000259" key="2">
    <source>
        <dbReference type="Pfam" id="PF04937"/>
    </source>
</evidence>
<feature type="compositionally biased region" description="Acidic residues" evidence="1">
    <location>
        <begin position="514"/>
        <end position="535"/>
    </location>
</feature>
<name>A0A388KS30_CHABU</name>
<sequence length="643" mass="72661">MPPSSASDSAQPSPYLWRWYCAAAQGRCGDARDAEERCGGDRSDDPLTDDRKSISADQIVNFLAAGSSGAYLLRRVQRDGAEQDTAAVVVQRWKKVLNDFSLENVNAICTDSVGTYIEAAKLLAQDKDLRYSHITWLPCAVHVCNLMLSDIGKDGRDGVVGHREDTIIRARAVVRFIRSHRAALALFRRFFARHTAKGQTAQSSASRGTSGRGRELIYPVQTRFATHYLMLERLLERCHALEEMMINDEWLRQLWRRSLWLQSRSIAYFEGARRTDHERELVEEVDIYLRQQAGPDRQLYEDFRTTLREFHIREGDCAYGGRDGDRDEDTCRGEKETSAVAQWGVGYVLPWEDEDVVTEEEKPEPRDSGVRPADKVTDEQLDRQVRKGRKDSLTRQPASVDRYFGRRVTILLLHEEDAVYDLEPDPLTQDEIEEEPWSDPDDLDAESGWSSDDDAPLSQMRCETRGSTLARPRPSPRPRDGAATGPAVVGRPVRADAQCQGLSIRQRQHISIDSDSDDDDGGYEGSSESEDDMDFDSGAGDAPRGGVEGPRDIAVEEQHNQRHSARRMVSTRLRRGTPPDPRRAMAVFADRDFDRLVERMTMWREVVMGLSVEGVDLTEDLRQPVCMMDARRTDSPPVEGSRG</sequence>
<comment type="caution">
    <text evidence="3">The sequence shown here is derived from an EMBL/GenBank/DDBJ whole genome shotgun (WGS) entry which is preliminary data.</text>
</comment>
<dbReference type="AlphaFoldDB" id="A0A388KS30"/>
<proteinExistence type="predicted"/>
<dbReference type="Pfam" id="PF04937">
    <property type="entry name" value="DUF659"/>
    <property type="match status" value="1"/>
</dbReference>
<keyword evidence="4" id="KW-1185">Reference proteome</keyword>
<gene>
    <name evidence="3" type="ORF">CBR_g12389</name>
</gene>
<dbReference type="Gramene" id="GBG72822">
    <property type="protein sequence ID" value="GBG72822"/>
    <property type="gene ID" value="CBR_g12389"/>
</dbReference>
<dbReference type="SUPFAM" id="SSF53098">
    <property type="entry name" value="Ribonuclease H-like"/>
    <property type="match status" value="1"/>
</dbReference>
<feature type="region of interest" description="Disordered" evidence="1">
    <location>
        <begin position="431"/>
        <end position="581"/>
    </location>
</feature>
<evidence type="ECO:0000313" key="3">
    <source>
        <dbReference type="EMBL" id="GBG72822.1"/>
    </source>
</evidence>
<feature type="compositionally biased region" description="Basic and acidic residues" evidence="1">
    <location>
        <begin position="549"/>
        <end position="560"/>
    </location>
</feature>
<evidence type="ECO:0000256" key="1">
    <source>
        <dbReference type="SAM" id="MobiDB-lite"/>
    </source>
</evidence>
<dbReference type="InterPro" id="IPR012337">
    <property type="entry name" value="RNaseH-like_sf"/>
</dbReference>
<feature type="compositionally biased region" description="Basic and acidic residues" evidence="1">
    <location>
        <begin position="359"/>
        <end position="393"/>
    </location>
</feature>
<feature type="compositionally biased region" description="Acidic residues" evidence="1">
    <location>
        <begin position="431"/>
        <end position="455"/>
    </location>
</feature>
<organism evidence="3 4">
    <name type="scientific">Chara braunii</name>
    <name type="common">Braun's stonewort</name>
    <dbReference type="NCBI Taxonomy" id="69332"/>
    <lineage>
        <taxon>Eukaryota</taxon>
        <taxon>Viridiplantae</taxon>
        <taxon>Streptophyta</taxon>
        <taxon>Charophyceae</taxon>
        <taxon>Charales</taxon>
        <taxon>Characeae</taxon>
        <taxon>Chara</taxon>
    </lineage>
</organism>
<protein>
    <recommendedName>
        <fullName evidence="2">DUF659 domain-containing protein</fullName>
    </recommendedName>
</protein>
<reference evidence="3 4" key="1">
    <citation type="journal article" date="2018" name="Cell">
        <title>The Chara Genome: Secondary Complexity and Implications for Plant Terrestrialization.</title>
        <authorList>
            <person name="Nishiyama T."/>
            <person name="Sakayama H."/>
            <person name="Vries J.D."/>
            <person name="Buschmann H."/>
            <person name="Saint-Marcoux D."/>
            <person name="Ullrich K.K."/>
            <person name="Haas F.B."/>
            <person name="Vanderstraeten L."/>
            <person name="Becker D."/>
            <person name="Lang D."/>
            <person name="Vosolsobe S."/>
            <person name="Rombauts S."/>
            <person name="Wilhelmsson P.K.I."/>
            <person name="Janitza P."/>
            <person name="Kern R."/>
            <person name="Heyl A."/>
            <person name="Rumpler F."/>
            <person name="Villalobos L.I.A.C."/>
            <person name="Clay J.M."/>
            <person name="Skokan R."/>
            <person name="Toyoda A."/>
            <person name="Suzuki Y."/>
            <person name="Kagoshima H."/>
            <person name="Schijlen E."/>
            <person name="Tajeshwar N."/>
            <person name="Catarino B."/>
            <person name="Hetherington A.J."/>
            <person name="Saltykova A."/>
            <person name="Bonnot C."/>
            <person name="Breuninger H."/>
            <person name="Symeonidi A."/>
            <person name="Radhakrishnan G.V."/>
            <person name="Van Nieuwerburgh F."/>
            <person name="Deforce D."/>
            <person name="Chang C."/>
            <person name="Karol K.G."/>
            <person name="Hedrich R."/>
            <person name="Ulvskov P."/>
            <person name="Glockner G."/>
            <person name="Delwiche C.F."/>
            <person name="Petrasek J."/>
            <person name="Van de Peer Y."/>
            <person name="Friml J."/>
            <person name="Beilby M."/>
            <person name="Dolan L."/>
            <person name="Kohara Y."/>
            <person name="Sugano S."/>
            <person name="Fujiyama A."/>
            <person name="Delaux P.-M."/>
            <person name="Quint M."/>
            <person name="TheiBen G."/>
            <person name="Hagemann M."/>
            <person name="Harholt J."/>
            <person name="Dunand C."/>
            <person name="Zachgo S."/>
            <person name="Langdale J."/>
            <person name="Maumus F."/>
            <person name="Straeten D.V.D."/>
            <person name="Gould S.B."/>
            <person name="Rensing S.A."/>
        </authorList>
    </citation>
    <scope>NUCLEOTIDE SEQUENCE [LARGE SCALE GENOMIC DNA]</scope>
    <source>
        <strain evidence="3 4">S276</strain>
    </source>
</reference>
<feature type="domain" description="DUF659" evidence="2">
    <location>
        <begin position="48"/>
        <end position="153"/>
    </location>
</feature>
<dbReference type="Proteomes" id="UP000265515">
    <property type="component" value="Unassembled WGS sequence"/>
</dbReference>
<accession>A0A388KS30</accession>
<dbReference type="InterPro" id="IPR007021">
    <property type="entry name" value="DUF659"/>
</dbReference>
<evidence type="ECO:0000313" key="4">
    <source>
        <dbReference type="Proteomes" id="UP000265515"/>
    </source>
</evidence>
<dbReference type="EMBL" id="BFEA01000172">
    <property type="protein sequence ID" value="GBG72822.1"/>
    <property type="molecule type" value="Genomic_DNA"/>
</dbReference>
<feature type="region of interest" description="Disordered" evidence="1">
    <location>
        <begin position="356"/>
        <end position="396"/>
    </location>
</feature>